<evidence type="ECO:0000313" key="10">
    <source>
        <dbReference type="EMBL" id="RSL15016.1"/>
    </source>
</evidence>
<keyword evidence="6" id="KW-0998">Cell outer membrane</keyword>
<keyword evidence="10" id="KW-0675">Receptor</keyword>
<keyword evidence="11" id="KW-1185">Reference proteome</keyword>
<dbReference type="GO" id="GO:0009279">
    <property type="term" value="C:cell outer membrane"/>
    <property type="evidence" value="ECO:0007669"/>
    <property type="project" value="UniProtKB-SubCell"/>
</dbReference>
<dbReference type="Proteomes" id="UP000269669">
    <property type="component" value="Unassembled WGS sequence"/>
</dbReference>
<evidence type="ECO:0000256" key="4">
    <source>
        <dbReference type="ARBA" id="ARBA00022692"/>
    </source>
</evidence>
<dbReference type="AlphaFoldDB" id="A0A3R9WE24"/>
<accession>A0A3R9WE24</accession>
<dbReference type="SUPFAM" id="SSF49464">
    <property type="entry name" value="Carboxypeptidase regulatory domain-like"/>
    <property type="match status" value="1"/>
</dbReference>
<feature type="domain" description="TonB-dependent receptor plug" evidence="8">
    <location>
        <begin position="143"/>
        <end position="250"/>
    </location>
</feature>
<dbReference type="Pfam" id="PF13620">
    <property type="entry name" value="CarboxypepD_reg"/>
    <property type="match status" value="1"/>
</dbReference>
<feature type="signal peptide" evidence="7">
    <location>
        <begin position="1"/>
        <end position="32"/>
    </location>
</feature>
<dbReference type="InterPro" id="IPR039426">
    <property type="entry name" value="TonB-dep_rcpt-like"/>
</dbReference>
<organism evidence="10 11">
    <name type="scientific">Edaphobacter aggregans</name>
    <dbReference type="NCBI Taxonomy" id="570835"/>
    <lineage>
        <taxon>Bacteria</taxon>
        <taxon>Pseudomonadati</taxon>
        <taxon>Acidobacteriota</taxon>
        <taxon>Terriglobia</taxon>
        <taxon>Terriglobales</taxon>
        <taxon>Acidobacteriaceae</taxon>
        <taxon>Edaphobacter</taxon>
    </lineage>
</organism>
<dbReference type="EMBL" id="RSDW01000001">
    <property type="protein sequence ID" value="RSL15016.1"/>
    <property type="molecule type" value="Genomic_DNA"/>
</dbReference>
<dbReference type="SUPFAM" id="SSF56935">
    <property type="entry name" value="Porins"/>
    <property type="match status" value="1"/>
</dbReference>
<evidence type="ECO:0000256" key="6">
    <source>
        <dbReference type="ARBA" id="ARBA00023237"/>
    </source>
</evidence>
<protein>
    <submittedName>
        <fullName evidence="10">TonB-dependent receptor-like protein</fullName>
    </submittedName>
</protein>
<keyword evidence="3" id="KW-1134">Transmembrane beta strand</keyword>
<name>A0A3R9WE24_9BACT</name>
<evidence type="ECO:0000256" key="1">
    <source>
        <dbReference type="ARBA" id="ARBA00004571"/>
    </source>
</evidence>
<dbReference type="GO" id="GO:0044718">
    <property type="term" value="P:siderophore transmembrane transport"/>
    <property type="evidence" value="ECO:0007669"/>
    <property type="project" value="TreeGrafter"/>
</dbReference>
<evidence type="ECO:0000313" key="11">
    <source>
        <dbReference type="Proteomes" id="UP000269669"/>
    </source>
</evidence>
<evidence type="ECO:0000256" key="7">
    <source>
        <dbReference type="SAM" id="SignalP"/>
    </source>
</evidence>
<dbReference type="PANTHER" id="PTHR30069:SF46">
    <property type="entry name" value="OAR PROTEIN"/>
    <property type="match status" value="1"/>
</dbReference>
<dbReference type="InterPro" id="IPR037066">
    <property type="entry name" value="Plug_dom_sf"/>
</dbReference>
<evidence type="ECO:0000259" key="9">
    <source>
        <dbReference type="Pfam" id="PF25183"/>
    </source>
</evidence>
<evidence type="ECO:0000256" key="2">
    <source>
        <dbReference type="ARBA" id="ARBA00022448"/>
    </source>
</evidence>
<keyword evidence="4" id="KW-0812">Transmembrane</keyword>
<dbReference type="Pfam" id="PF25183">
    <property type="entry name" value="OMP_b-brl_4"/>
    <property type="match status" value="1"/>
</dbReference>
<dbReference type="Gene3D" id="2.40.170.20">
    <property type="entry name" value="TonB-dependent receptor, beta-barrel domain"/>
    <property type="match status" value="1"/>
</dbReference>
<dbReference type="Pfam" id="PF07715">
    <property type="entry name" value="Plug"/>
    <property type="match status" value="1"/>
</dbReference>
<gene>
    <name evidence="10" type="ORF">EDE15_0489</name>
</gene>
<proteinExistence type="predicted"/>
<dbReference type="GO" id="GO:0015344">
    <property type="term" value="F:siderophore uptake transmembrane transporter activity"/>
    <property type="evidence" value="ECO:0007669"/>
    <property type="project" value="TreeGrafter"/>
</dbReference>
<dbReference type="InterPro" id="IPR012910">
    <property type="entry name" value="Plug_dom"/>
</dbReference>
<dbReference type="RefSeq" id="WP_185826982.1">
    <property type="nucleotide sequence ID" value="NZ_RSDW01000001.1"/>
</dbReference>
<dbReference type="InterPro" id="IPR036942">
    <property type="entry name" value="Beta-barrel_TonB_sf"/>
</dbReference>
<dbReference type="InterPro" id="IPR057601">
    <property type="entry name" value="Oar-like_b-barrel"/>
</dbReference>
<evidence type="ECO:0000259" key="8">
    <source>
        <dbReference type="Pfam" id="PF07715"/>
    </source>
</evidence>
<dbReference type="Gene3D" id="2.60.40.1120">
    <property type="entry name" value="Carboxypeptidase-like, regulatory domain"/>
    <property type="match status" value="1"/>
</dbReference>
<reference evidence="10 11" key="1">
    <citation type="submission" date="2018-12" db="EMBL/GenBank/DDBJ databases">
        <title>Sequencing of bacterial isolates from soil warming experiment in Harvard Forest, Massachusetts, USA.</title>
        <authorList>
            <person name="Deangelis K."/>
        </authorList>
    </citation>
    <scope>NUCLEOTIDE SEQUENCE [LARGE SCALE GENOMIC DNA]</scope>
    <source>
        <strain evidence="10 11">EB153</strain>
    </source>
</reference>
<feature type="chain" id="PRO_5018792141" evidence="7">
    <location>
        <begin position="33"/>
        <end position="1129"/>
    </location>
</feature>
<comment type="caution">
    <text evidence="10">The sequence shown here is derived from an EMBL/GenBank/DDBJ whole genome shotgun (WGS) entry which is preliminary data.</text>
</comment>
<dbReference type="Gene3D" id="2.170.130.10">
    <property type="entry name" value="TonB-dependent receptor, plug domain"/>
    <property type="match status" value="1"/>
</dbReference>
<evidence type="ECO:0000256" key="5">
    <source>
        <dbReference type="ARBA" id="ARBA00023136"/>
    </source>
</evidence>
<dbReference type="PANTHER" id="PTHR30069">
    <property type="entry name" value="TONB-DEPENDENT OUTER MEMBRANE RECEPTOR"/>
    <property type="match status" value="1"/>
</dbReference>
<feature type="domain" description="TonB-dependent transporter Oar-like beta-barrel" evidence="9">
    <location>
        <begin position="254"/>
        <end position="1120"/>
    </location>
</feature>
<keyword evidence="5" id="KW-0472">Membrane</keyword>
<evidence type="ECO:0000256" key="3">
    <source>
        <dbReference type="ARBA" id="ARBA00022452"/>
    </source>
</evidence>
<keyword evidence="7" id="KW-0732">Signal</keyword>
<sequence length="1129" mass="122720">MKIALSRTIPHTTVVFLIAVCLTLLTGSTAYAQGFARISGTVTDATGAAVPNAHVVATSVATNGQTTVESGGDGSFVFPSLAPAEYNISVSASGFSNFIQHNIVLQADQAVTVNVALQVGGTTQTVDVSAAPPQIDTTTGTLSQVIDQKRINDLPLNGRNAATLTTLVPGVVVASSANIDQGQTKTFPVVAAVTINGTRANQVNYMLDGGNNIDEYTNVNAPFPMPDALQEFSVQTSNYNAEYGQNAGGVVNIVTGSGTNRFHGSAFEYLRNREFNAANYFSYVNGVKTRDPLKRNQFGGTIGGPVRIPHLYDGRDKTFFFFGVQSTRIRTSGVGGTAFLPTPAQLAGTFTGLASRVLNPKTLAPYPCTPTGSTFTCNLNPNDYNKSSLALLKFLPTISGNDGTYQFFRPVRQNFVEYTARVDQTLTAKDHLTLRYFYDSFDNAGVLDTSDLLSYADESAIRYHNALISHTHIFNDRVLNNLILSYQIVNASRGPLPGAPNVNDLGVNVWQPAFKQINQIQAAGFFTIGDNPAATFRRNNYTLGDDLHWVVGSHTLGFGFHGELSKVDVDNQFQQPGIFVFNSNSSISNPLAGFLLGGLTNFQQASGQYFNNRYHVLGFYGQDSWRVNRRLTLNYGVRYEPFFPQHEKLERQGMFSPTARTAGTISTTHPTALAGLLFPGDQGFVENMVYPVYTHFMPRFGFAWDAIGNGKTSVRGGGGQFFDTRLPGVFDNIFANSVPFVASVNVQFLPTALADFSNPYANITGGNPFPAPQPPPASYFTTANYQNSSYTTFNPTTWRLPVTYSWNLAVEQQLTNNLSSRIAYVGSRSNHQYVPSDINPTYNQGPSIGKRIYYSTNTLQNYTQQIALTDSGGNATYHSLQGSLQERVSNGLTLFFNYTWSKAIDNFPFGASATAVVPGSGYALPVYEPNFKRLDYGPSDYDHRNVISMSYVWTLPKLSDGNAVLRYVANGWQTNGIFAFRSGDPLTITGAGNSGTNLGRERGVWNGQNPYGGNACGTVTTACKSFLNTANFSANPSYTVNLPLSYGNIVKGSFVGPRNVDWDVSAMRYFPVHESVQFQFRAEFFNVLNHTNFGDPTASVTNGAFGRITSTATYGGDPRIGQLSLKLLF</sequence>
<comment type="subcellular location">
    <subcellularLocation>
        <location evidence="1">Cell outer membrane</location>
        <topology evidence="1">Multi-pass membrane protein</topology>
    </subcellularLocation>
</comment>
<keyword evidence="2" id="KW-0813">Transport</keyword>
<dbReference type="InterPro" id="IPR008969">
    <property type="entry name" value="CarboxyPept-like_regulatory"/>
</dbReference>